<organism evidence="1 2">
    <name type="scientific">Candidatus Scatousia excrementipullorum</name>
    <dbReference type="NCBI Taxonomy" id="2840936"/>
    <lineage>
        <taxon>Bacteria</taxon>
        <taxon>Candidatus Scatousia</taxon>
    </lineage>
</organism>
<feature type="non-terminal residue" evidence="1">
    <location>
        <position position="1"/>
    </location>
</feature>
<dbReference type="EMBL" id="JADIND010000111">
    <property type="protein sequence ID" value="MBO8430784.1"/>
    <property type="molecule type" value="Genomic_DNA"/>
</dbReference>
<name>A0A9D9DT28_9BACT</name>
<reference evidence="1" key="2">
    <citation type="journal article" date="2021" name="PeerJ">
        <title>Extensive microbial diversity within the chicken gut microbiome revealed by metagenomics and culture.</title>
        <authorList>
            <person name="Gilroy R."/>
            <person name="Ravi A."/>
            <person name="Getino M."/>
            <person name="Pursley I."/>
            <person name="Horton D.L."/>
            <person name="Alikhan N.F."/>
            <person name="Baker D."/>
            <person name="Gharbi K."/>
            <person name="Hall N."/>
            <person name="Watson M."/>
            <person name="Adriaenssens E.M."/>
            <person name="Foster-Nyarko E."/>
            <person name="Jarju S."/>
            <person name="Secka A."/>
            <person name="Antonio M."/>
            <person name="Oren A."/>
            <person name="Chaudhuri R.R."/>
            <person name="La Ragione R."/>
            <person name="Hildebrand F."/>
            <person name="Pallen M.J."/>
        </authorList>
    </citation>
    <scope>NUCLEOTIDE SEQUENCE</scope>
    <source>
        <strain evidence="1">10192</strain>
    </source>
</reference>
<dbReference type="Proteomes" id="UP000823632">
    <property type="component" value="Unassembled WGS sequence"/>
</dbReference>
<comment type="caution">
    <text evidence="1">The sequence shown here is derived from an EMBL/GenBank/DDBJ whole genome shotgun (WGS) entry which is preliminary data.</text>
</comment>
<dbReference type="AlphaFoldDB" id="A0A9D9DT28"/>
<evidence type="ECO:0000313" key="1">
    <source>
        <dbReference type="EMBL" id="MBO8430784.1"/>
    </source>
</evidence>
<sequence length="152" mass="17866">MFTFKSKILAGKILFIDKPFYNYRVRRDSAVNSVSSETLRVVDILREVTGFFGEHGVCDITGRKNVDFYLEYTLARVFATVPENLKKVYDKKCKTFLNDLQYMEYKKLKFGKYTPLERIFSLKNETSFGIRYKVLVLLGCKLRFRPLQKEIG</sequence>
<gene>
    <name evidence="1" type="ORF">IAC76_05295</name>
</gene>
<accession>A0A9D9DT28</accession>
<proteinExistence type="predicted"/>
<reference evidence="1" key="1">
    <citation type="submission" date="2020-10" db="EMBL/GenBank/DDBJ databases">
        <authorList>
            <person name="Gilroy R."/>
        </authorList>
    </citation>
    <scope>NUCLEOTIDE SEQUENCE</scope>
    <source>
        <strain evidence="1">10192</strain>
    </source>
</reference>
<evidence type="ECO:0000313" key="2">
    <source>
        <dbReference type="Proteomes" id="UP000823632"/>
    </source>
</evidence>
<protein>
    <submittedName>
        <fullName evidence="1">Uncharacterized protein</fullName>
    </submittedName>
</protein>